<dbReference type="PIRSF" id="PIRSF000126">
    <property type="entry name" value="11-beta-HSD1"/>
    <property type="match status" value="1"/>
</dbReference>
<dbReference type="AlphaFoldDB" id="A0A841H523"/>
<reference evidence="5 6" key="1">
    <citation type="submission" date="2020-08" db="EMBL/GenBank/DDBJ databases">
        <title>Genomic Encyclopedia of Type Strains, Phase IV (KMG-IV): sequencing the most valuable type-strain genomes for metagenomic binning, comparative biology and taxonomic classification.</title>
        <authorList>
            <person name="Goeker M."/>
        </authorList>
    </citation>
    <scope>NUCLEOTIDE SEQUENCE [LARGE SCALE GENOMIC DNA]</scope>
    <source>
        <strain evidence="5 6">DSM 29007</strain>
    </source>
</reference>
<dbReference type="Pfam" id="PF00106">
    <property type="entry name" value="adh_short"/>
    <property type="match status" value="1"/>
</dbReference>
<dbReference type="SMART" id="SM00822">
    <property type="entry name" value="PKS_KR"/>
    <property type="match status" value="1"/>
</dbReference>
<name>A0A841H523_9BACT</name>
<evidence type="ECO:0000256" key="3">
    <source>
        <dbReference type="RuleBase" id="RU000363"/>
    </source>
</evidence>
<dbReference type="PRINTS" id="PR00080">
    <property type="entry name" value="SDRFAMILY"/>
</dbReference>
<keyword evidence="2" id="KW-0560">Oxidoreductase</keyword>
<organism evidence="5 6">
    <name type="scientific">Longimicrobium terrae</name>
    <dbReference type="NCBI Taxonomy" id="1639882"/>
    <lineage>
        <taxon>Bacteria</taxon>
        <taxon>Pseudomonadati</taxon>
        <taxon>Gemmatimonadota</taxon>
        <taxon>Longimicrobiia</taxon>
        <taxon>Longimicrobiales</taxon>
        <taxon>Longimicrobiaceae</taxon>
        <taxon>Longimicrobium</taxon>
    </lineage>
</organism>
<dbReference type="InterPro" id="IPR036291">
    <property type="entry name" value="NAD(P)-bd_dom_sf"/>
</dbReference>
<dbReference type="EMBL" id="JACHIA010000021">
    <property type="protein sequence ID" value="MBB6073130.1"/>
    <property type="molecule type" value="Genomic_DNA"/>
</dbReference>
<dbReference type="Proteomes" id="UP000582837">
    <property type="component" value="Unassembled WGS sequence"/>
</dbReference>
<comment type="caution">
    <text evidence="5">The sequence shown here is derived from an EMBL/GenBank/DDBJ whole genome shotgun (WGS) entry which is preliminary data.</text>
</comment>
<dbReference type="InterPro" id="IPR020904">
    <property type="entry name" value="Sc_DH/Rdtase_CS"/>
</dbReference>
<gene>
    <name evidence="5" type="ORF">HNQ61_004797</name>
</gene>
<dbReference type="NCBIfam" id="NF004825">
    <property type="entry name" value="PRK06181.1"/>
    <property type="match status" value="1"/>
</dbReference>
<evidence type="ECO:0000256" key="2">
    <source>
        <dbReference type="ARBA" id="ARBA00023002"/>
    </source>
</evidence>
<evidence type="ECO:0000313" key="6">
    <source>
        <dbReference type="Proteomes" id="UP000582837"/>
    </source>
</evidence>
<keyword evidence="6" id="KW-1185">Reference proteome</keyword>
<evidence type="ECO:0000256" key="1">
    <source>
        <dbReference type="ARBA" id="ARBA00006484"/>
    </source>
</evidence>
<accession>A0A841H523</accession>
<dbReference type="PROSITE" id="PS00061">
    <property type="entry name" value="ADH_SHORT"/>
    <property type="match status" value="1"/>
</dbReference>
<protein>
    <submittedName>
        <fullName evidence="5">Short-subunit dehydrogenase</fullName>
    </submittedName>
</protein>
<dbReference type="GO" id="GO:0016020">
    <property type="term" value="C:membrane"/>
    <property type="evidence" value="ECO:0007669"/>
    <property type="project" value="TreeGrafter"/>
</dbReference>
<evidence type="ECO:0000313" key="5">
    <source>
        <dbReference type="EMBL" id="MBB6073130.1"/>
    </source>
</evidence>
<proteinExistence type="inferred from homology"/>
<feature type="domain" description="Ketoreductase" evidence="4">
    <location>
        <begin position="9"/>
        <end position="197"/>
    </location>
</feature>
<dbReference type="Gene3D" id="3.40.50.720">
    <property type="entry name" value="NAD(P)-binding Rossmann-like Domain"/>
    <property type="match status" value="1"/>
</dbReference>
<dbReference type="PANTHER" id="PTHR44196">
    <property type="entry name" value="DEHYDROGENASE/REDUCTASE SDR FAMILY MEMBER 7B"/>
    <property type="match status" value="1"/>
</dbReference>
<dbReference type="InterPro" id="IPR057326">
    <property type="entry name" value="KR_dom"/>
</dbReference>
<dbReference type="SUPFAM" id="SSF51735">
    <property type="entry name" value="NAD(P)-binding Rossmann-fold domains"/>
    <property type="match status" value="1"/>
</dbReference>
<sequence>MARPPFRGNVVVITGASDGIGAEMALQLATQGARIVLAARDEAKLQAVAARCRQLGGQTLVVPTDVAVQAQCETLMERAVAEFGRIDTLVNNAGISMWARFDELTTLEPFERMMRVNYMGSVYCTWYALPHLKKSRGRIVGVSSLTGRAGVPTRSGYAATKHAMAGFFDSLRIELADEGVTVTMVYPGFVSTAIRERAMGPDGTALESSPVHEARVMTPEECARIIIAAMAGRRREVVMTARAKVGQWIKLIAPGVVDRIARRAIERGE</sequence>
<dbReference type="PRINTS" id="PR00081">
    <property type="entry name" value="GDHRDH"/>
</dbReference>
<dbReference type="RefSeq" id="WP_170035098.1">
    <property type="nucleotide sequence ID" value="NZ_JABDTL010000001.1"/>
</dbReference>
<evidence type="ECO:0000259" key="4">
    <source>
        <dbReference type="SMART" id="SM00822"/>
    </source>
</evidence>
<dbReference type="PANTHER" id="PTHR44196:SF1">
    <property type="entry name" value="DEHYDROGENASE_REDUCTASE SDR FAMILY MEMBER 7B"/>
    <property type="match status" value="1"/>
</dbReference>
<dbReference type="GO" id="GO:0016491">
    <property type="term" value="F:oxidoreductase activity"/>
    <property type="evidence" value="ECO:0007669"/>
    <property type="project" value="UniProtKB-KW"/>
</dbReference>
<dbReference type="FunFam" id="3.40.50.720:FF:000084">
    <property type="entry name" value="Short-chain dehydrogenase reductase"/>
    <property type="match status" value="1"/>
</dbReference>
<dbReference type="InterPro" id="IPR002347">
    <property type="entry name" value="SDR_fam"/>
</dbReference>
<comment type="similarity">
    <text evidence="1 3">Belongs to the short-chain dehydrogenases/reductases (SDR) family.</text>
</comment>